<evidence type="ECO:0000259" key="2">
    <source>
        <dbReference type="Pfam" id="PF07486"/>
    </source>
</evidence>
<dbReference type="EMBL" id="NBYO01000003">
    <property type="protein sequence ID" value="OXS99579.1"/>
    <property type="molecule type" value="Genomic_DNA"/>
</dbReference>
<keyword evidence="1" id="KW-1133">Transmembrane helix</keyword>
<name>A0A231UUJ3_9HYPH</name>
<dbReference type="AlphaFoldDB" id="A0A231UUJ3"/>
<dbReference type="InterPro" id="IPR042047">
    <property type="entry name" value="SleB_dom1"/>
</dbReference>
<keyword evidence="1" id="KW-0812">Transmembrane</keyword>
<comment type="caution">
    <text evidence="3">The sequence shown here is derived from an EMBL/GenBank/DDBJ whole genome shotgun (WGS) entry which is preliminary data.</text>
</comment>
<dbReference type="Pfam" id="PF07486">
    <property type="entry name" value="Hydrolase_2"/>
    <property type="match status" value="1"/>
</dbReference>
<dbReference type="GO" id="GO:0016787">
    <property type="term" value="F:hydrolase activity"/>
    <property type="evidence" value="ECO:0007669"/>
    <property type="project" value="InterPro"/>
</dbReference>
<reference evidence="4" key="1">
    <citation type="journal article" date="2017" name="Int. J. Syst. Evol. Microbiol.">
        <title>Notoacmeibacter marinus gen. nov., sp. nov., isolated from the gut of a limpet and proposal of Notoacmeibacteraceae fam. nov. in the order Rhizobiales of the class Alphaproteobacteria.</title>
        <authorList>
            <person name="Huang Z."/>
            <person name="Guo F."/>
            <person name="Lai Q."/>
        </authorList>
    </citation>
    <scope>NUCLEOTIDE SEQUENCE [LARGE SCALE GENOMIC DNA]</scope>
    <source>
        <strain evidence="4">XMTR2A4</strain>
    </source>
</reference>
<evidence type="ECO:0000313" key="4">
    <source>
        <dbReference type="Proteomes" id="UP000215405"/>
    </source>
</evidence>
<feature type="transmembrane region" description="Helical" evidence="1">
    <location>
        <begin position="20"/>
        <end position="42"/>
    </location>
</feature>
<protein>
    <recommendedName>
        <fullName evidence="2">Cell wall hydrolase SleB domain-containing protein</fullName>
    </recommendedName>
</protein>
<proteinExistence type="predicted"/>
<sequence>MRFGECAVSNGTIGHRFHPLSLSLMGLMSGVIFFAMGDEIAIQDTRAIMASMTQHRWSAALEKRQPDTVMRASYAFAGKDGLTTGSIASKDGVARIELPAKKATMAVTPDEDRINRADKRGRLVRVAPRSLPDRFKAGSLYGERSMMLRPAIGGADVALRKPMPAKEAMQLAEAFRFSPATESNGAETATTMLASATQKGVGMEPVAAMAFAPSAAKASPFDAVLGKSGRGFVPELGKKDHKWAARRLPNSSYDKTQQRCLAIGIYFEARGEPQEGQAAVAQVILNRVRNPTFPDTICGVVYQNKNWRNRCQFSFACDGKRDKVRSSKSWSTAKDVARKVTYGEIWLPRVGSSTHYHATYVKPRWARHMDRLQKIGRHIFYRTKNGGWG</sequence>
<keyword evidence="1" id="KW-0472">Membrane</keyword>
<dbReference type="InterPro" id="IPR011105">
    <property type="entry name" value="Cell_wall_hydrolase_SleB"/>
</dbReference>
<organism evidence="3 4">
    <name type="scientific">Notoacmeibacter marinus</name>
    <dbReference type="NCBI Taxonomy" id="1876515"/>
    <lineage>
        <taxon>Bacteria</taxon>
        <taxon>Pseudomonadati</taxon>
        <taxon>Pseudomonadota</taxon>
        <taxon>Alphaproteobacteria</taxon>
        <taxon>Hyphomicrobiales</taxon>
        <taxon>Notoacmeibacteraceae</taxon>
        <taxon>Notoacmeibacter</taxon>
    </lineage>
</organism>
<evidence type="ECO:0000256" key="1">
    <source>
        <dbReference type="SAM" id="Phobius"/>
    </source>
</evidence>
<accession>A0A231UUJ3</accession>
<keyword evidence="4" id="KW-1185">Reference proteome</keyword>
<feature type="domain" description="Cell wall hydrolase SleB" evidence="2">
    <location>
        <begin position="271"/>
        <end position="381"/>
    </location>
</feature>
<evidence type="ECO:0000313" key="3">
    <source>
        <dbReference type="EMBL" id="OXS99579.1"/>
    </source>
</evidence>
<gene>
    <name evidence="3" type="ORF">B7H23_15745</name>
</gene>
<dbReference type="Proteomes" id="UP000215405">
    <property type="component" value="Unassembled WGS sequence"/>
</dbReference>
<dbReference type="Gene3D" id="1.10.10.2520">
    <property type="entry name" value="Cell wall hydrolase SleB, domain 1"/>
    <property type="match status" value="1"/>
</dbReference>